<comment type="caution">
    <text evidence="1">The sequence shown here is derived from an EMBL/GenBank/DDBJ whole genome shotgun (WGS) entry which is preliminary data.</text>
</comment>
<protein>
    <submittedName>
        <fullName evidence="1">Uncharacterized protein</fullName>
    </submittedName>
</protein>
<gene>
    <name evidence="1" type="ORF">NQ176_g6600</name>
</gene>
<reference evidence="1" key="1">
    <citation type="submission" date="2022-08" db="EMBL/GenBank/DDBJ databases">
        <title>Genome Sequence of Lecanicillium fungicola.</title>
        <authorList>
            <person name="Buettner E."/>
        </authorList>
    </citation>
    <scope>NUCLEOTIDE SEQUENCE</scope>
    <source>
        <strain evidence="1">Babe33</strain>
    </source>
</reference>
<proteinExistence type="predicted"/>
<keyword evidence="2" id="KW-1185">Reference proteome</keyword>
<evidence type="ECO:0000313" key="2">
    <source>
        <dbReference type="Proteomes" id="UP001143910"/>
    </source>
</evidence>
<dbReference type="Proteomes" id="UP001143910">
    <property type="component" value="Unassembled WGS sequence"/>
</dbReference>
<evidence type="ECO:0000313" key="1">
    <source>
        <dbReference type="EMBL" id="KAJ2973456.1"/>
    </source>
</evidence>
<dbReference type="EMBL" id="JANJQO010000971">
    <property type="protein sequence ID" value="KAJ2973456.1"/>
    <property type="molecule type" value="Genomic_DNA"/>
</dbReference>
<name>A0ACC1N3M6_9HYPO</name>
<accession>A0ACC1N3M6</accession>
<organism evidence="1 2">
    <name type="scientific">Zarea fungicola</name>
    <dbReference type="NCBI Taxonomy" id="93591"/>
    <lineage>
        <taxon>Eukaryota</taxon>
        <taxon>Fungi</taxon>
        <taxon>Dikarya</taxon>
        <taxon>Ascomycota</taxon>
        <taxon>Pezizomycotina</taxon>
        <taxon>Sordariomycetes</taxon>
        <taxon>Hypocreomycetidae</taxon>
        <taxon>Hypocreales</taxon>
        <taxon>Cordycipitaceae</taxon>
        <taxon>Zarea</taxon>
    </lineage>
</organism>
<sequence length="431" mass="49253">MPSDAELDDMIRTDLDTTLVYRGYLKFLELDLDKSATKSSKAQERKRLRAVARQMIARGYAFRKGIAAKYPGHVRLSIHPSTNVSKLSIHMTNQKLGHIKTPWHSTLVRAVNGTTTMSHLGAVNHETHELIIEHGRPAYFRERSSLFDWPGMDVNFRYLYPTGIMISAKEEHQKYSIKDVSMQKLRALAIQCSPVILRGFKDAADEESFVSSARCLGEPALWKFGIKATVKNAHGTNADTGNAIVTSSEAMPMHQDGFFFLKPKLQPDGTTKMESAKPRFQYFAAIKCSAPGTGYTLFASSRLFFQHLGPSCTIEDLRKLTWDCRHSSDWEEHMENLEFVFPHPESGEDCLNFLEPWPQCKTQFAYNSISIENGPQRYLDEITKTLYDSRVTLRFEWCPGDVLLSDNMKMLHTRTAFSDKEDRELWRIHIN</sequence>